<evidence type="ECO:0000256" key="1">
    <source>
        <dbReference type="ARBA" id="ARBA00004123"/>
    </source>
</evidence>
<evidence type="ECO:0000256" key="3">
    <source>
        <dbReference type="ARBA" id="ARBA00022771"/>
    </source>
</evidence>
<dbReference type="InterPro" id="IPR012337">
    <property type="entry name" value="RNaseH-like_sf"/>
</dbReference>
<dbReference type="Gramene" id="AUR62008621-RA">
    <property type="protein sequence ID" value="AUR62008621-RA:cds"/>
    <property type="gene ID" value="AUR62008621"/>
</dbReference>
<evidence type="ECO:0000256" key="5">
    <source>
        <dbReference type="ARBA" id="ARBA00023125"/>
    </source>
</evidence>
<feature type="domain" description="hAT-like transposase RNase-H fold" evidence="7">
    <location>
        <begin position="345"/>
        <end position="444"/>
    </location>
</feature>
<name>A0A803L9T2_CHEQI</name>
<dbReference type="PANTHER" id="PTHR46481:SF10">
    <property type="entry name" value="ZINC FINGER BED DOMAIN-CONTAINING PROTEIN 39"/>
    <property type="match status" value="1"/>
</dbReference>
<organism evidence="8 9">
    <name type="scientific">Chenopodium quinoa</name>
    <name type="common">Quinoa</name>
    <dbReference type="NCBI Taxonomy" id="63459"/>
    <lineage>
        <taxon>Eukaryota</taxon>
        <taxon>Viridiplantae</taxon>
        <taxon>Streptophyta</taxon>
        <taxon>Embryophyta</taxon>
        <taxon>Tracheophyta</taxon>
        <taxon>Spermatophyta</taxon>
        <taxon>Magnoliopsida</taxon>
        <taxon>eudicotyledons</taxon>
        <taxon>Gunneridae</taxon>
        <taxon>Pentapetalae</taxon>
        <taxon>Caryophyllales</taxon>
        <taxon>Chenopodiaceae</taxon>
        <taxon>Chenopodioideae</taxon>
        <taxon>Atripliceae</taxon>
        <taxon>Chenopodium</taxon>
    </lineage>
</organism>
<evidence type="ECO:0000256" key="6">
    <source>
        <dbReference type="ARBA" id="ARBA00023242"/>
    </source>
</evidence>
<proteinExistence type="predicted"/>
<evidence type="ECO:0000313" key="8">
    <source>
        <dbReference type="EnsemblPlants" id="AUR62008621-RA:cds"/>
    </source>
</evidence>
<keyword evidence="5" id="KW-0238">DNA-binding</keyword>
<keyword evidence="3" id="KW-0863">Zinc-finger</keyword>
<dbReference type="SUPFAM" id="SSF140996">
    <property type="entry name" value="Hermes dimerisation domain"/>
    <property type="match status" value="1"/>
</dbReference>
<keyword evidence="2" id="KW-0479">Metal-binding</keyword>
<keyword evidence="4" id="KW-0862">Zinc</keyword>
<dbReference type="GO" id="GO:0003677">
    <property type="term" value="F:DNA binding"/>
    <property type="evidence" value="ECO:0007669"/>
    <property type="project" value="UniProtKB-KW"/>
</dbReference>
<dbReference type="GO" id="GO:0008270">
    <property type="term" value="F:zinc ion binding"/>
    <property type="evidence" value="ECO:0007669"/>
    <property type="project" value="UniProtKB-KW"/>
</dbReference>
<evidence type="ECO:0000259" key="7">
    <source>
        <dbReference type="Pfam" id="PF14372"/>
    </source>
</evidence>
<reference evidence="8" key="1">
    <citation type="journal article" date="2017" name="Nature">
        <title>The genome of Chenopodium quinoa.</title>
        <authorList>
            <person name="Jarvis D.E."/>
            <person name="Ho Y.S."/>
            <person name="Lightfoot D.J."/>
            <person name="Schmoeckel S.M."/>
            <person name="Li B."/>
            <person name="Borm T.J.A."/>
            <person name="Ohyanagi H."/>
            <person name="Mineta K."/>
            <person name="Michell C.T."/>
            <person name="Saber N."/>
            <person name="Kharbatia N.M."/>
            <person name="Rupper R.R."/>
            <person name="Sharp A.R."/>
            <person name="Dally N."/>
            <person name="Boughton B.A."/>
            <person name="Woo Y.H."/>
            <person name="Gao G."/>
            <person name="Schijlen E.G.W.M."/>
            <person name="Guo X."/>
            <person name="Momin A.A."/>
            <person name="Negrao S."/>
            <person name="Al-Babili S."/>
            <person name="Gehring C."/>
            <person name="Roessner U."/>
            <person name="Jung C."/>
            <person name="Murphy K."/>
            <person name="Arold S.T."/>
            <person name="Gojobori T."/>
            <person name="van der Linden C.G."/>
            <person name="van Loo E.N."/>
            <person name="Jellen E.N."/>
            <person name="Maughan P.J."/>
            <person name="Tester M."/>
        </authorList>
    </citation>
    <scope>NUCLEOTIDE SEQUENCE [LARGE SCALE GENOMIC DNA]</scope>
    <source>
        <strain evidence="8">cv. PI 614886</strain>
    </source>
</reference>
<comment type="subcellular location">
    <subcellularLocation>
        <location evidence="1">Nucleus</location>
    </subcellularLocation>
</comment>
<evidence type="ECO:0000256" key="4">
    <source>
        <dbReference type="ARBA" id="ARBA00022833"/>
    </source>
</evidence>
<dbReference type="Proteomes" id="UP000596660">
    <property type="component" value="Unplaced"/>
</dbReference>
<dbReference type="EnsemblPlants" id="AUR62008621-RA">
    <property type="protein sequence ID" value="AUR62008621-RA:cds"/>
    <property type="gene ID" value="AUR62008621"/>
</dbReference>
<dbReference type="AlphaFoldDB" id="A0A803L9T2"/>
<evidence type="ECO:0000313" key="9">
    <source>
        <dbReference type="Proteomes" id="UP000596660"/>
    </source>
</evidence>
<sequence>MNLVVPLPCTCFNNTDNSLPAIYLAYVVKPADTLPDIAASGTSHLKRHLERCANRPQGLTFEDSDEENFVFDMNELRKEILNFIVEGGHSFTIVEEQGFRKMMKRANPKFIPFSRATTKRYLLKAYVLERDKLKDLLSNVSDDSWKLRKKILRFRALAPPYDGVSIANEIFMFLCQWKLDDRILSIIVDNATYNDAMITCLKRRLVPRGGLSCGETLFHVRCCAHIINLIVQKGLTCISGILDKIRSLIKLIIKSSHRSEEFYDCAKKIFHLDVKRKLNLDMLVRWNSTYKMLGTSLYFKDVFLHLRSSHASFQSYIPLEHEWEKVSVIHNFLELFYEVTCMFSAVNYPTSNVYFKGAWMVHRHLLEAEKGPYDYLQEMVKPMLEKFDKYWSDYNLYLSCAAIFYPRYKVKFVEYCFSKLYGSVEASRQINLVLGTMKSMFEDYKLQYASTSPIVVTPPPPSTSGARNYFDDYDHFVGTSTRSQVGKSQLEMYLDDDPLDLNSQLDILEF</sequence>
<keyword evidence="6" id="KW-0539">Nucleus</keyword>
<dbReference type="InterPro" id="IPR052035">
    <property type="entry name" value="ZnF_BED_domain_contain"/>
</dbReference>
<evidence type="ECO:0000256" key="2">
    <source>
        <dbReference type="ARBA" id="ARBA00022723"/>
    </source>
</evidence>
<accession>A0A803L9T2</accession>
<dbReference type="OMA" id="IANEIFM"/>
<keyword evidence="9" id="KW-1185">Reference proteome</keyword>
<protein>
    <recommendedName>
        <fullName evidence="7">hAT-like transposase RNase-H fold domain-containing protein</fullName>
    </recommendedName>
</protein>
<dbReference type="SUPFAM" id="SSF53098">
    <property type="entry name" value="Ribonuclease H-like"/>
    <property type="match status" value="1"/>
</dbReference>
<dbReference type="Pfam" id="PF14372">
    <property type="entry name" value="hAT-like_RNase-H"/>
    <property type="match status" value="1"/>
</dbReference>
<dbReference type="GO" id="GO:0005634">
    <property type="term" value="C:nucleus"/>
    <property type="evidence" value="ECO:0007669"/>
    <property type="project" value="UniProtKB-SubCell"/>
</dbReference>
<dbReference type="PANTHER" id="PTHR46481">
    <property type="entry name" value="ZINC FINGER BED DOMAIN-CONTAINING PROTEIN 4"/>
    <property type="match status" value="1"/>
</dbReference>
<reference evidence="8" key="2">
    <citation type="submission" date="2021-03" db="UniProtKB">
        <authorList>
            <consortium name="EnsemblPlants"/>
        </authorList>
    </citation>
    <scope>IDENTIFICATION</scope>
</reference>
<dbReference type="InterPro" id="IPR025525">
    <property type="entry name" value="hAT-like_transposase_RNase-H"/>
</dbReference>